<dbReference type="RefSeq" id="XP_056520510.1">
    <property type="nucleotide sequence ID" value="XM_056666914.1"/>
</dbReference>
<reference evidence="1" key="2">
    <citation type="journal article" date="2023" name="IMA Fungus">
        <title>Comparative genomic study of the Penicillium genus elucidates a diverse pangenome and 15 lateral gene transfer events.</title>
        <authorList>
            <person name="Petersen C."/>
            <person name="Sorensen T."/>
            <person name="Nielsen M.R."/>
            <person name="Sondergaard T.E."/>
            <person name="Sorensen J.L."/>
            <person name="Fitzpatrick D.A."/>
            <person name="Frisvad J.C."/>
            <person name="Nielsen K.L."/>
        </authorList>
    </citation>
    <scope>NUCLEOTIDE SEQUENCE</scope>
    <source>
        <strain evidence="1">IBT 22155</strain>
    </source>
</reference>
<dbReference type="AlphaFoldDB" id="A0A9W9L0H5"/>
<organism evidence="1 2">
    <name type="scientific">Penicillium bovifimosum</name>
    <dbReference type="NCBI Taxonomy" id="126998"/>
    <lineage>
        <taxon>Eukaryota</taxon>
        <taxon>Fungi</taxon>
        <taxon>Dikarya</taxon>
        <taxon>Ascomycota</taxon>
        <taxon>Pezizomycotina</taxon>
        <taxon>Eurotiomycetes</taxon>
        <taxon>Eurotiomycetidae</taxon>
        <taxon>Eurotiales</taxon>
        <taxon>Aspergillaceae</taxon>
        <taxon>Penicillium</taxon>
    </lineage>
</organism>
<dbReference type="Proteomes" id="UP001149079">
    <property type="component" value="Unassembled WGS sequence"/>
</dbReference>
<comment type="caution">
    <text evidence="1">The sequence shown here is derived from an EMBL/GenBank/DDBJ whole genome shotgun (WGS) entry which is preliminary data.</text>
</comment>
<dbReference type="PANTHER" id="PTHR14485">
    <property type="entry name" value="TETRATRICOPEPTIDE REPEAT PROTEIN 23"/>
    <property type="match status" value="1"/>
</dbReference>
<dbReference type="OrthoDB" id="2913095at2759"/>
<accession>A0A9W9L0H5</accession>
<reference evidence="1" key="1">
    <citation type="submission" date="2022-11" db="EMBL/GenBank/DDBJ databases">
        <authorList>
            <person name="Petersen C."/>
        </authorList>
    </citation>
    <scope>NUCLEOTIDE SEQUENCE</scope>
    <source>
        <strain evidence="1">IBT 22155</strain>
    </source>
</reference>
<dbReference type="Gene3D" id="1.25.40.10">
    <property type="entry name" value="Tetratricopeptide repeat domain"/>
    <property type="match status" value="1"/>
</dbReference>
<keyword evidence="2" id="KW-1185">Reference proteome</keyword>
<sequence>MRYWEEASKLDGDDVDILYGRLQQYVASKQEDEARSIIQKALTKKLPGKDSTMVVALLATAVSNGDESHMLSVFKAVFSLVFSDPELWATFQDGMEAAIETARKAGKINELSNLLLLQGSAEYYLRRDSIEMSATATRHLRECLELIHDWDEVASRGEERLFVKQSAVARLSILYLETAMQSNGEESEIAAERLRQLHEDDHAANDARSTLASLYMSKGQKGMARGLFRADMVEAFNILVDSDVQNDGDGFTMLRTLLCHTGDYENAQRAALLYSKMRFNTTILKELLAEEEPSITADLLMKYENYQRNPKACRPEDRPWYDLQYVWAEVSRLATELEAVDSQRAIKYRKIEQIFTKHERSHWWGFSCTNCDLPWDNDNGLHACKYCYNVGLCDACWSKLQFSEAGRAFVCSGTHDWYELPPCTMEQYLYACKDIVVMKTDDGGQEAVSASKWLGMLCEEWGLSKTDWGFE</sequence>
<dbReference type="PANTHER" id="PTHR14485:SF2">
    <property type="entry name" value="FUNGAL STAND N-TERMINAL GOODBYE DOMAIN-CONTAINING PROTEIN"/>
    <property type="match status" value="1"/>
</dbReference>
<gene>
    <name evidence="1" type="ORF">N7515_006170</name>
</gene>
<dbReference type="InterPro" id="IPR011990">
    <property type="entry name" value="TPR-like_helical_dom_sf"/>
</dbReference>
<evidence type="ECO:0000313" key="2">
    <source>
        <dbReference type="Proteomes" id="UP001149079"/>
    </source>
</evidence>
<proteinExistence type="predicted"/>
<name>A0A9W9L0H5_9EURO</name>
<evidence type="ECO:0000313" key="1">
    <source>
        <dbReference type="EMBL" id="KAJ5130131.1"/>
    </source>
</evidence>
<dbReference type="EMBL" id="JAPQKL010000005">
    <property type="protein sequence ID" value="KAJ5130131.1"/>
    <property type="molecule type" value="Genomic_DNA"/>
</dbReference>
<dbReference type="GeneID" id="81406084"/>
<protein>
    <submittedName>
        <fullName evidence="1">Uncharacterized protein</fullName>
    </submittedName>
</protein>
<dbReference type="InterPro" id="IPR042621">
    <property type="entry name" value="TTC23/TTC23L"/>
</dbReference>